<accession>A0A7S1FT43</accession>
<proteinExistence type="predicted"/>
<dbReference type="AlphaFoldDB" id="A0A7S1FT43"/>
<name>A0A7S1FT43_9STRA</name>
<evidence type="ECO:0000313" key="2">
    <source>
        <dbReference type="EMBL" id="CAD8887836.1"/>
    </source>
</evidence>
<organism evidence="2">
    <name type="scientific">Corethron hystrix</name>
    <dbReference type="NCBI Taxonomy" id="216773"/>
    <lineage>
        <taxon>Eukaryota</taxon>
        <taxon>Sar</taxon>
        <taxon>Stramenopiles</taxon>
        <taxon>Ochrophyta</taxon>
        <taxon>Bacillariophyta</taxon>
        <taxon>Coscinodiscophyceae</taxon>
        <taxon>Corethrophycidae</taxon>
        <taxon>Corethrales</taxon>
        <taxon>Corethraceae</taxon>
        <taxon>Corethron</taxon>
    </lineage>
</organism>
<evidence type="ECO:0000256" key="1">
    <source>
        <dbReference type="SAM" id="MobiDB-lite"/>
    </source>
</evidence>
<feature type="region of interest" description="Disordered" evidence="1">
    <location>
        <begin position="98"/>
        <end position="148"/>
    </location>
</feature>
<reference evidence="2" key="1">
    <citation type="submission" date="2021-01" db="EMBL/GenBank/DDBJ databases">
        <authorList>
            <person name="Corre E."/>
            <person name="Pelletier E."/>
            <person name="Niang G."/>
            <person name="Scheremetjew M."/>
            <person name="Finn R."/>
            <person name="Kale V."/>
            <person name="Holt S."/>
            <person name="Cochrane G."/>
            <person name="Meng A."/>
            <person name="Brown T."/>
            <person name="Cohen L."/>
        </authorList>
    </citation>
    <scope>NUCLEOTIDE SEQUENCE</scope>
    <source>
        <strain evidence="2">308</strain>
    </source>
</reference>
<sequence>MIILIRCPPIISFQCALRGLSSSSMGANIGHVFLAITTKATFSLSLPSTAPIILPKPAVSRIGGPAANLFTAHPGGDTGERRPRLSAKFYNRVSYCEEDLEEDGEEDRPSADSAGRVRTRMLGPAAPRTLGGAGHRFGSPGRLRSLPR</sequence>
<gene>
    <name evidence="2" type="ORF">CHYS00102_LOCUS15034</name>
</gene>
<protein>
    <submittedName>
        <fullName evidence="2">Uncharacterized protein</fullName>
    </submittedName>
</protein>
<dbReference type="EMBL" id="HBFR01020884">
    <property type="protein sequence ID" value="CAD8887836.1"/>
    <property type="molecule type" value="Transcribed_RNA"/>
</dbReference>